<accession>A0A7S1F3P4</accession>
<name>A0A7S1F3P4_NOCSC</name>
<dbReference type="SUPFAM" id="SSF56112">
    <property type="entry name" value="Protein kinase-like (PK-like)"/>
    <property type="match status" value="1"/>
</dbReference>
<evidence type="ECO:0000313" key="1">
    <source>
        <dbReference type="EMBL" id="CAD8842691.1"/>
    </source>
</evidence>
<dbReference type="InterPro" id="IPR011009">
    <property type="entry name" value="Kinase-like_dom_sf"/>
</dbReference>
<protein>
    <submittedName>
        <fullName evidence="1">Uncharacterized protein</fullName>
    </submittedName>
</protein>
<dbReference type="EMBL" id="HBFQ01024157">
    <property type="protein sequence ID" value="CAD8842691.1"/>
    <property type="molecule type" value="Transcribed_RNA"/>
</dbReference>
<sequence length="589" mass="66471">MPQLWKIVGGADKGGILVRDGESISSKQITERLSTGALVEEAELRGQRLSYRRMTGAGPARGWISILASGKNLAVRVSEPSVDSSFAAPLAPAAAHELPPHITCALASGVPRKLRPSTEVAAGLRPPTKRLGPLMPTENRKEFFQRAARRLRGDIFGLLFPATPEEFVTEEFGARWLTDAFHRAGTLPADNRVVRITWWRRFEGGGSGPKTLFTVEYEKPDETLDTRLFMKQPYTIEENKTQRFIEEGQCRFGDVHGGEITFYQWISPHVPFSVPKYYFGDQNRESTESCLINAAMDWPETGSTASAYDLLPPCAKCEDWRLPDSHEYYFALMRRLGMLAGLEKAGHLGPDVRGLPWTPYQHFDAKREPGLALHLKQFVEEVSPQIWAERVRSKKFWTQFEGAMDLVAKCSNDIGKYQYDNPLYVGFGHANGNTDNAYFFRDQDGRMDCGLLDWGQTGFMPYADEFQNSFASSLGEMLAEYDDRLIQAFADAYHEAGGPNLDVEELILRWRLSFASGLQAMLPMVIPFLSEKHPQGRSFWKGIRAYNDDAIISNFTLNFGVSMLYNRVVLWSLRGETYLASIEAWSREH</sequence>
<gene>
    <name evidence="1" type="ORF">NSCI0253_LOCUS17039</name>
</gene>
<organism evidence="1">
    <name type="scientific">Noctiluca scintillans</name>
    <name type="common">Sea sparkle</name>
    <name type="synonym">Red tide dinoflagellate</name>
    <dbReference type="NCBI Taxonomy" id="2966"/>
    <lineage>
        <taxon>Eukaryota</taxon>
        <taxon>Sar</taxon>
        <taxon>Alveolata</taxon>
        <taxon>Dinophyceae</taxon>
        <taxon>Noctilucales</taxon>
        <taxon>Noctilucaceae</taxon>
        <taxon>Noctiluca</taxon>
    </lineage>
</organism>
<dbReference type="AlphaFoldDB" id="A0A7S1F3P4"/>
<reference evidence="1" key="1">
    <citation type="submission" date="2021-01" db="EMBL/GenBank/DDBJ databases">
        <authorList>
            <person name="Corre E."/>
            <person name="Pelletier E."/>
            <person name="Niang G."/>
            <person name="Scheremetjew M."/>
            <person name="Finn R."/>
            <person name="Kale V."/>
            <person name="Holt S."/>
            <person name="Cochrane G."/>
            <person name="Meng A."/>
            <person name="Brown T."/>
            <person name="Cohen L."/>
        </authorList>
    </citation>
    <scope>NUCLEOTIDE SEQUENCE</scope>
</reference>
<proteinExistence type="predicted"/>